<name>A0A8S5TEM6_9CAUD</name>
<reference evidence="1" key="1">
    <citation type="journal article" date="2021" name="Proc. Natl. Acad. Sci. U.S.A.">
        <title>A Catalog of Tens of Thousands of Viruses from Human Metagenomes Reveals Hidden Associations with Chronic Diseases.</title>
        <authorList>
            <person name="Tisza M.J."/>
            <person name="Buck C.B."/>
        </authorList>
    </citation>
    <scope>NUCLEOTIDE SEQUENCE</scope>
    <source>
        <strain evidence="1">Ct1IF5</strain>
    </source>
</reference>
<organism evidence="1">
    <name type="scientific">Siphoviridae sp. ct1IF5</name>
    <dbReference type="NCBI Taxonomy" id="2827765"/>
    <lineage>
        <taxon>Viruses</taxon>
        <taxon>Duplodnaviria</taxon>
        <taxon>Heunggongvirae</taxon>
        <taxon>Uroviricota</taxon>
        <taxon>Caudoviricetes</taxon>
    </lineage>
</organism>
<protein>
    <submittedName>
        <fullName evidence="1">Uncharacterized protein</fullName>
    </submittedName>
</protein>
<accession>A0A8S5TEM6</accession>
<dbReference type="EMBL" id="BK032815">
    <property type="protein sequence ID" value="DAF61705.1"/>
    <property type="molecule type" value="Genomic_DNA"/>
</dbReference>
<sequence>MKVDCGYTENYFKEKNRMIKNCEIACEDCPISNDNNKTDLPCEVFERTYPDEAIEIVQKWSDEHQVETRKEHFLKMFPNASMWKGHPFLCVSHLSKKVSCENDCKKCWDKPYTEGEF</sequence>
<evidence type="ECO:0000313" key="1">
    <source>
        <dbReference type="EMBL" id="DAF61705.1"/>
    </source>
</evidence>
<proteinExistence type="predicted"/>